<dbReference type="RefSeq" id="WP_078765177.1">
    <property type="nucleotide sequence ID" value="NZ_FUXZ01000002.1"/>
</dbReference>
<keyword evidence="5 6" id="KW-0472">Membrane</keyword>
<keyword evidence="4 6" id="KW-1133">Transmembrane helix</keyword>
<dbReference type="NCBIfam" id="TIGR01195">
    <property type="entry name" value="oadG_fam"/>
    <property type="match status" value="1"/>
</dbReference>
<dbReference type="OrthoDB" id="1912660at2"/>
<protein>
    <submittedName>
        <fullName evidence="7">Sodium pump decarboxylases, gamma subunit</fullName>
    </submittedName>
</protein>
<reference evidence="7 8" key="1">
    <citation type="submission" date="2017-02" db="EMBL/GenBank/DDBJ databases">
        <authorList>
            <person name="Peterson S.W."/>
        </authorList>
    </citation>
    <scope>NUCLEOTIDE SEQUENCE [LARGE SCALE GENOMIC DNA]</scope>
    <source>
        <strain evidence="7 8">ATCC 35992</strain>
    </source>
</reference>
<evidence type="ECO:0000256" key="3">
    <source>
        <dbReference type="ARBA" id="ARBA00022692"/>
    </source>
</evidence>
<dbReference type="GO" id="GO:0005886">
    <property type="term" value="C:plasma membrane"/>
    <property type="evidence" value="ECO:0007669"/>
    <property type="project" value="UniProtKB-SubCell"/>
</dbReference>
<feature type="transmembrane region" description="Helical" evidence="6">
    <location>
        <begin position="185"/>
        <end position="208"/>
    </location>
</feature>
<sequence>MRKVLSCVVMLICVLSLTSCSVKDIKKIGQPKEVSFPGLRADDLTAEEVQAGEILYKENFESFIRSYVENLSNLEYSDLKKNIKSAEKNAEKDKSYKPFVDAMKSYEGSSKELGTLKKASGKIVYTEDRKNLYLATLKVKYAKRDCKVKVQLSVDEDKETEIKSITFEPEYSFKETINKAGMNTLLGMGTVFAVLILIAFIISLFKIINKIETMAKEKEANKIKTENAKEIEKIDSAPAVVETQTDDNELIAVIAAAIAASEGSADPGSFVVRSIRKIR</sequence>
<keyword evidence="2" id="KW-1003">Cell membrane</keyword>
<dbReference type="InterPro" id="IPR005899">
    <property type="entry name" value="Na_pump_deCOase"/>
</dbReference>
<dbReference type="STRING" id="39495.SAMN02745111_00299"/>
<evidence type="ECO:0000256" key="6">
    <source>
        <dbReference type="SAM" id="Phobius"/>
    </source>
</evidence>
<comment type="subcellular location">
    <subcellularLocation>
        <location evidence="1">Cell membrane</location>
    </subcellularLocation>
</comment>
<name>A0A1T4V6B4_9FIRM</name>
<evidence type="ECO:0000313" key="7">
    <source>
        <dbReference type="EMBL" id="SKA60509.1"/>
    </source>
</evidence>
<dbReference type="Proteomes" id="UP000190814">
    <property type="component" value="Unassembled WGS sequence"/>
</dbReference>
<evidence type="ECO:0000256" key="5">
    <source>
        <dbReference type="ARBA" id="ARBA00023136"/>
    </source>
</evidence>
<accession>A0A1T4V6B4</accession>
<gene>
    <name evidence="7" type="ORF">SAMN02745111_00299</name>
</gene>
<keyword evidence="8" id="KW-1185">Reference proteome</keyword>
<dbReference type="EMBL" id="FUXZ01000002">
    <property type="protein sequence ID" value="SKA60509.1"/>
    <property type="molecule type" value="Genomic_DNA"/>
</dbReference>
<organism evidence="7 8">
    <name type="scientific">Eubacterium uniforme</name>
    <dbReference type="NCBI Taxonomy" id="39495"/>
    <lineage>
        <taxon>Bacteria</taxon>
        <taxon>Bacillati</taxon>
        <taxon>Bacillota</taxon>
        <taxon>Clostridia</taxon>
        <taxon>Eubacteriales</taxon>
        <taxon>Eubacteriaceae</taxon>
        <taxon>Eubacterium</taxon>
    </lineage>
</organism>
<evidence type="ECO:0000256" key="1">
    <source>
        <dbReference type="ARBA" id="ARBA00004236"/>
    </source>
</evidence>
<dbReference type="PROSITE" id="PS51257">
    <property type="entry name" value="PROKAR_LIPOPROTEIN"/>
    <property type="match status" value="1"/>
</dbReference>
<evidence type="ECO:0000313" key="8">
    <source>
        <dbReference type="Proteomes" id="UP000190814"/>
    </source>
</evidence>
<dbReference type="GO" id="GO:0036376">
    <property type="term" value="P:sodium ion export across plasma membrane"/>
    <property type="evidence" value="ECO:0007669"/>
    <property type="project" value="InterPro"/>
</dbReference>
<evidence type="ECO:0000256" key="2">
    <source>
        <dbReference type="ARBA" id="ARBA00022475"/>
    </source>
</evidence>
<dbReference type="Pfam" id="PF04277">
    <property type="entry name" value="OAD_gamma"/>
    <property type="match status" value="1"/>
</dbReference>
<keyword evidence="3 6" id="KW-0812">Transmembrane</keyword>
<dbReference type="GO" id="GO:0015081">
    <property type="term" value="F:sodium ion transmembrane transporter activity"/>
    <property type="evidence" value="ECO:0007669"/>
    <property type="project" value="InterPro"/>
</dbReference>
<dbReference type="AlphaFoldDB" id="A0A1T4V6B4"/>
<proteinExistence type="predicted"/>
<evidence type="ECO:0000256" key="4">
    <source>
        <dbReference type="ARBA" id="ARBA00022989"/>
    </source>
</evidence>